<dbReference type="SMART" id="SM00327">
    <property type="entry name" value="VWA"/>
    <property type="match status" value="1"/>
</dbReference>
<dbReference type="Gene3D" id="3.40.50.410">
    <property type="entry name" value="von Willebrand factor, type A domain"/>
    <property type="match status" value="1"/>
</dbReference>
<evidence type="ECO:0000259" key="2">
    <source>
        <dbReference type="PROSITE" id="PS50234"/>
    </source>
</evidence>
<dbReference type="SUPFAM" id="SSF56436">
    <property type="entry name" value="C-type lectin-like"/>
    <property type="match status" value="1"/>
</dbReference>
<accession>A0A0B1TAE0</accession>
<gene>
    <name evidence="3" type="ORF">OESDEN_06999</name>
</gene>
<dbReference type="SUPFAM" id="SSF53300">
    <property type="entry name" value="vWA-like"/>
    <property type="match status" value="1"/>
</dbReference>
<dbReference type="GO" id="GO:0045087">
    <property type="term" value="P:innate immune response"/>
    <property type="evidence" value="ECO:0007669"/>
    <property type="project" value="TreeGrafter"/>
</dbReference>
<organism evidence="3 4">
    <name type="scientific">Oesophagostomum dentatum</name>
    <name type="common">Nodular worm</name>
    <dbReference type="NCBI Taxonomy" id="61180"/>
    <lineage>
        <taxon>Eukaryota</taxon>
        <taxon>Metazoa</taxon>
        <taxon>Ecdysozoa</taxon>
        <taxon>Nematoda</taxon>
        <taxon>Chromadorea</taxon>
        <taxon>Rhabditida</taxon>
        <taxon>Rhabditina</taxon>
        <taxon>Rhabditomorpha</taxon>
        <taxon>Strongyloidea</taxon>
        <taxon>Strongylidae</taxon>
        <taxon>Oesophagostomum</taxon>
    </lineage>
</organism>
<dbReference type="InterPro" id="IPR016187">
    <property type="entry name" value="CTDL_fold"/>
</dbReference>
<feature type="domain" description="C-type lectin" evidence="1">
    <location>
        <begin position="252"/>
        <end position="396"/>
    </location>
</feature>
<name>A0A0B1TAE0_OESDE</name>
<dbReference type="AlphaFoldDB" id="A0A0B1TAE0"/>
<dbReference type="PROSITE" id="PS50041">
    <property type="entry name" value="C_TYPE_LECTIN_2"/>
    <property type="match status" value="1"/>
</dbReference>
<dbReference type="PROSITE" id="PS50234">
    <property type="entry name" value="VWFA"/>
    <property type="match status" value="1"/>
</dbReference>
<dbReference type="CDD" id="cd00037">
    <property type="entry name" value="CLECT"/>
    <property type="match status" value="1"/>
</dbReference>
<feature type="domain" description="VWFA" evidence="2">
    <location>
        <begin position="47"/>
        <end position="228"/>
    </location>
</feature>
<evidence type="ECO:0000313" key="3">
    <source>
        <dbReference type="EMBL" id="KHJ93096.1"/>
    </source>
</evidence>
<evidence type="ECO:0000259" key="1">
    <source>
        <dbReference type="PROSITE" id="PS50041"/>
    </source>
</evidence>
<evidence type="ECO:0000313" key="4">
    <source>
        <dbReference type="Proteomes" id="UP000053660"/>
    </source>
</evidence>
<dbReference type="PANTHER" id="PTHR31024">
    <property type="entry name" value="C-TYPE LECTIN"/>
    <property type="match status" value="1"/>
</dbReference>
<dbReference type="OrthoDB" id="5787264at2759"/>
<keyword evidence="4" id="KW-1185">Reference proteome</keyword>
<dbReference type="Pfam" id="PF00059">
    <property type="entry name" value="Lectin_C"/>
    <property type="match status" value="1"/>
</dbReference>
<dbReference type="EMBL" id="KN550951">
    <property type="protein sequence ID" value="KHJ93096.1"/>
    <property type="molecule type" value="Genomic_DNA"/>
</dbReference>
<dbReference type="Proteomes" id="UP000053660">
    <property type="component" value="Unassembled WGS sequence"/>
</dbReference>
<dbReference type="PANTHER" id="PTHR31024:SF13">
    <property type="entry name" value="C-TYPE LECTIN DOMAIN-CONTAINING PROTEIN 160"/>
    <property type="match status" value="1"/>
</dbReference>
<reference evidence="3 4" key="1">
    <citation type="submission" date="2014-03" db="EMBL/GenBank/DDBJ databases">
        <title>Draft genome of the hookworm Oesophagostomum dentatum.</title>
        <authorList>
            <person name="Mitreva M."/>
        </authorList>
    </citation>
    <scope>NUCLEOTIDE SEQUENCE [LARGE SCALE GENOMIC DNA]</scope>
    <source>
        <strain evidence="3 4">OD-Hann</strain>
    </source>
</reference>
<dbReference type="InterPro" id="IPR036465">
    <property type="entry name" value="vWFA_dom_sf"/>
</dbReference>
<dbReference type="SMART" id="SM00034">
    <property type="entry name" value="CLECT"/>
    <property type="match status" value="1"/>
</dbReference>
<dbReference type="InterPro" id="IPR001304">
    <property type="entry name" value="C-type_lectin-like"/>
</dbReference>
<protein>
    <submittedName>
        <fullName evidence="3">von Willebrand factor type A domain protein</fullName>
    </submittedName>
</protein>
<dbReference type="Pfam" id="PF00092">
    <property type="entry name" value="VWA"/>
    <property type="match status" value="1"/>
</dbReference>
<dbReference type="Gene3D" id="3.10.100.10">
    <property type="entry name" value="Mannose-Binding Protein A, subunit A"/>
    <property type="match status" value="1"/>
</dbReference>
<sequence length="430" mass="48292">MTVITLQSKYCIIIRSSISGLVLADEEDWAELIERECPCTKPGLWLDIAVAIDTSRGMTEEGLVQVLANLATVLGPVKIAQGEGQHSRLSLITYGANATTKFDLTAFKSTDEMLAGIWQTKCGNEAKTNLLDALKQTQRIFEYHHIDPERRNVKTVIIVYASTFRQGHYEDPTQLANQIKISGTDIIVVAFDQHGETQALRDLEKIATPGFFFKNTAGNVAGEIQQALCLTNCFCTKQWAQYKNTFGSTEVKYGECVKIGGIDANWYPAQKACRRMGAGRGHLVNLFDTAKHNFVAQLYKSDYRFYPPYDYHIGLSYQSKDGKSGYYWDQPVGKKPIPQEGGFFKKWAPGYPDESKGECVVAKIPSARLLATDFTSSSELFWENEKCSTPRRFICQKTTCDTDNYCPLNEIDQMVILPRNEEKHETEVSA</sequence>
<dbReference type="InterPro" id="IPR002035">
    <property type="entry name" value="VWF_A"/>
</dbReference>
<dbReference type="InterPro" id="IPR016186">
    <property type="entry name" value="C-type_lectin-like/link_sf"/>
</dbReference>
<proteinExistence type="predicted"/>